<dbReference type="AlphaFoldDB" id="A0A2M6YS88"/>
<protein>
    <submittedName>
        <fullName evidence="2">Uncharacterized protein</fullName>
    </submittedName>
</protein>
<name>A0A2M6YS88_9BACT</name>
<accession>A0A2M6YS88</accession>
<feature type="region of interest" description="Disordered" evidence="1">
    <location>
        <begin position="1"/>
        <end position="24"/>
    </location>
</feature>
<organism evidence="2 3">
    <name type="scientific">Candidatus Shapirobacteria bacterium CG07_land_8_20_14_0_80_39_18</name>
    <dbReference type="NCBI Taxonomy" id="1974882"/>
    <lineage>
        <taxon>Bacteria</taxon>
        <taxon>Candidatus Shapironibacteriota</taxon>
    </lineage>
</organism>
<evidence type="ECO:0000256" key="1">
    <source>
        <dbReference type="SAM" id="MobiDB-lite"/>
    </source>
</evidence>
<dbReference type="EMBL" id="PEWZ01000004">
    <property type="protein sequence ID" value="PIU36349.1"/>
    <property type="molecule type" value="Genomic_DNA"/>
</dbReference>
<evidence type="ECO:0000313" key="2">
    <source>
        <dbReference type="EMBL" id="PIU36349.1"/>
    </source>
</evidence>
<reference evidence="3" key="1">
    <citation type="submission" date="2017-09" db="EMBL/GenBank/DDBJ databases">
        <title>Depth-based differentiation of microbial function through sediment-hosted aquifers and enrichment of novel symbionts in the deep terrestrial subsurface.</title>
        <authorList>
            <person name="Probst A.J."/>
            <person name="Ladd B."/>
            <person name="Jarett J.K."/>
            <person name="Geller-Mcgrath D.E."/>
            <person name="Sieber C.M.K."/>
            <person name="Emerson J.B."/>
            <person name="Anantharaman K."/>
            <person name="Thomas B.C."/>
            <person name="Malmstrom R."/>
            <person name="Stieglmeier M."/>
            <person name="Klingl A."/>
            <person name="Woyke T."/>
            <person name="Ryan C.M."/>
            <person name="Banfield J.F."/>
        </authorList>
    </citation>
    <scope>NUCLEOTIDE SEQUENCE [LARGE SCALE GENOMIC DNA]</scope>
</reference>
<evidence type="ECO:0000313" key="3">
    <source>
        <dbReference type="Proteomes" id="UP000229502"/>
    </source>
</evidence>
<sequence>MKLRRIKKEVKMDGRERGPQGDQTSIQIEEARLHQSNRAMLNLIDNVMAVNSRTYNDWQRFKEKFIVDSDGEEVFPGVKALWESIKNSPEAILCLSRLVGLARDGLSYYALSKELQSSDELRRLFPRD</sequence>
<gene>
    <name evidence="2" type="ORF">COT03_00050</name>
</gene>
<feature type="compositionally biased region" description="Basic and acidic residues" evidence="1">
    <location>
        <begin position="9"/>
        <end position="19"/>
    </location>
</feature>
<comment type="caution">
    <text evidence="2">The sequence shown here is derived from an EMBL/GenBank/DDBJ whole genome shotgun (WGS) entry which is preliminary data.</text>
</comment>
<proteinExistence type="predicted"/>
<dbReference type="Proteomes" id="UP000229502">
    <property type="component" value="Unassembled WGS sequence"/>
</dbReference>